<evidence type="ECO:0000256" key="7">
    <source>
        <dbReference type="ARBA" id="ARBA00023136"/>
    </source>
</evidence>
<evidence type="ECO:0000313" key="10">
    <source>
        <dbReference type="Proteomes" id="UP001501343"/>
    </source>
</evidence>
<accession>A0ABN2PM72</accession>
<evidence type="ECO:0000256" key="3">
    <source>
        <dbReference type="ARBA" id="ARBA00022448"/>
    </source>
</evidence>
<name>A0ABN2PM72_9MICO</name>
<dbReference type="Gene3D" id="1.10.3470.10">
    <property type="entry name" value="ABC transporter involved in vitamin B12 uptake, BtuC"/>
    <property type="match status" value="1"/>
</dbReference>
<feature type="transmembrane region" description="Helical" evidence="8">
    <location>
        <begin position="20"/>
        <end position="40"/>
    </location>
</feature>
<proteinExistence type="inferred from homology"/>
<dbReference type="RefSeq" id="WP_248150266.1">
    <property type="nucleotide sequence ID" value="NZ_BAAAOF010000003.1"/>
</dbReference>
<protein>
    <submittedName>
        <fullName evidence="9">Iron chelate uptake ABC transporter family permease subunit</fullName>
    </submittedName>
</protein>
<keyword evidence="5 8" id="KW-0812">Transmembrane</keyword>
<keyword evidence="3" id="KW-0813">Transport</keyword>
<feature type="transmembrane region" description="Helical" evidence="8">
    <location>
        <begin position="248"/>
        <end position="275"/>
    </location>
</feature>
<reference evidence="9 10" key="1">
    <citation type="journal article" date="2019" name="Int. J. Syst. Evol. Microbiol.">
        <title>The Global Catalogue of Microorganisms (GCM) 10K type strain sequencing project: providing services to taxonomists for standard genome sequencing and annotation.</title>
        <authorList>
            <consortium name="The Broad Institute Genomics Platform"/>
            <consortium name="The Broad Institute Genome Sequencing Center for Infectious Disease"/>
            <person name="Wu L."/>
            <person name="Ma J."/>
        </authorList>
    </citation>
    <scope>NUCLEOTIDE SEQUENCE [LARGE SCALE GENOMIC DNA]</scope>
    <source>
        <strain evidence="9 10">JCM 14900</strain>
    </source>
</reference>
<comment type="similarity">
    <text evidence="2">Belongs to the binding-protein-dependent transport system permease family. FecCD subfamily.</text>
</comment>
<dbReference type="InterPro" id="IPR037294">
    <property type="entry name" value="ABC_BtuC-like"/>
</dbReference>
<feature type="transmembrane region" description="Helical" evidence="8">
    <location>
        <begin position="129"/>
        <end position="148"/>
    </location>
</feature>
<dbReference type="Pfam" id="PF01032">
    <property type="entry name" value="FecCD"/>
    <property type="match status" value="1"/>
</dbReference>
<sequence>MTQTPVRAPASAGRRTGRLIGLIPAAGLLLALAMLSIALGSRDVAPVDVWDAITGAAQGADATVIRDMRVPRTILGILVGASLAMGGTILQGVARNPLADPGVLGISSGAAAAVVVAALVFGTMPTGDAVWFAFAGAGIATVLVYAIASFGTEGATPVKLALAGAALTALCASITSAILLADPDALNTLRMWQVGALAGRYGSVLLQLWPFFAVGIVVALFVGRPLNLLSLGDDLARSLGLRLVPTRAFLFAVVAALCGAATAACGPIVFVGLMIPHLVRLITGPDYRWILVYSAVLGPVLVLGADIIGRLLLPSGEVPVGVVIGVLGAPVFVLLVRFRGSVKL</sequence>
<evidence type="ECO:0000256" key="4">
    <source>
        <dbReference type="ARBA" id="ARBA00022475"/>
    </source>
</evidence>
<keyword evidence="10" id="KW-1185">Reference proteome</keyword>
<evidence type="ECO:0000256" key="5">
    <source>
        <dbReference type="ARBA" id="ARBA00022692"/>
    </source>
</evidence>
<feature type="transmembrane region" description="Helical" evidence="8">
    <location>
        <begin position="287"/>
        <end position="308"/>
    </location>
</feature>
<dbReference type="SUPFAM" id="SSF81345">
    <property type="entry name" value="ABC transporter involved in vitamin B12 uptake, BtuC"/>
    <property type="match status" value="1"/>
</dbReference>
<evidence type="ECO:0000256" key="8">
    <source>
        <dbReference type="SAM" id="Phobius"/>
    </source>
</evidence>
<feature type="transmembrane region" description="Helical" evidence="8">
    <location>
        <begin position="320"/>
        <end position="338"/>
    </location>
</feature>
<keyword evidence="6 8" id="KW-1133">Transmembrane helix</keyword>
<feature type="transmembrane region" description="Helical" evidence="8">
    <location>
        <begin position="73"/>
        <end position="90"/>
    </location>
</feature>
<dbReference type="PANTHER" id="PTHR30472">
    <property type="entry name" value="FERRIC ENTEROBACTIN TRANSPORT SYSTEM PERMEASE PROTEIN"/>
    <property type="match status" value="1"/>
</dbReference>
<dbReference type="InterPro" id="IPR000522">
    <property type="entry name" value="ABC_transptr_permease_BtuC"/>
</dbReference>
<evidence type="ECO:0000256" key="6">
    <source>
        <dbReference type="ARBA" id="ARBA00022989"/>
    </source>
</evidence>
<dbReference type="EMBL" id="BAAAOF010000003">
    <property type="protein sequence ID" value="GAA1925493.1"/>
    <property type="molecule type" value="Genomic_DNA"/>
</dbReference>
<evidence type="ECO:0000256" key="1">
    <source>
        <dbReference type="ARBA" id="ARBA00004651"/>
    </source>
</evidence>
<evidence type="ECO:0000256" key="2">
    <source>
        <dbReference type="ARBA" id="ARBA00007935"/>
    </source>
</evidence>
<evidence type="ECO:0000313" key="9">
    <source>
        <dbReference type="EMBL" id="GAA1925493.1"/>
    </source>
</evidence>
<feature type="transmembrane region" description="Helical" evidence="8">
    <location>
        <begin position="102"/>
        <end position="123"/>
    </location>
</feature>
<comment type="caution">
    <text evidence="9">The sequence shown here is derived from an EMBL/GenBank/DDBJ whole genome shotgun (WGS) entry which is preliminary data.</text>
</comment>
<dbReference type="Proteomes" id="UP001501343">
    <property type="component" value="Unassembled WGS sequence"/>
</dbReference>
<gene>
    <name evidence="9" type="ORF">GCM10009775_17170</name>
</gene>
<dbReference type="PANTHER" id="PTHR30472:SF1">
    <property type="entry name" value="FE(3+) DICITRATE TRANSPORT SYSTEM PERMEASE PROTEIN FECC-RELATED"/>
    <property type="match status" value="1"/>
</dbReference>
<keyword evidence="4" id="KW-1003">Cell membrane</keyword>
<feature type="transmembrane region" description="Helical" evidence="8">
    <location>
        <begin position="160"/>
        <end position="181"/>
    </location>
</feature>
<organism evidence="9 10">
    <name type="scientific">Microbacterium aoyamense</name>
    <dbReference type="NCBI Taxonomy" id="344166"/>
    <lineage>
        <taxon>Bacteria</taxon>
        <taxon>Bacillati</taxon>
        <taxon>Actinomycetota</taxon>
        <taxon>Actinomycetes</taxon>
        <taxon>Micrococcales</taxon>
        <taxon>Microbacteriaceae</taxon>
        <taxon>Microbacterium</taxon>
    </lineage>
</organism>
<dbReference type="CDD" id="cd06550">
    <property type="entry name" value="TM_ABC_iron-siderophores_like"/>
    <property type="match status" value="1"/>
</dbReference>
<keyword evidence="7 8" id="KW-0472">Membrane</keyword>
<comment type="subcellular location">
    <subcellularLocation>
        <location evidence="1">Cell membrane</location>
        <topology evidence="1">Multi-pass membrane protein</topology>
    </subcellularLocation>
</comment>
<feature type="transmembrane region" description="Helical" evidence="8">
    <location>
        <begin position="201"/>
        <end position="222"/>
    </location>
</feature>